<organism evidence="1 2">
    <name type="scientific">Clostridium botulinum</name>
    <dbReference type="NCBI Taxonomy" id="1491"/>
    <lineage>
        <taxon>Bacteria</taxon>
        <taxon>Bacillati</taxon>
        <taxon>Bacillota</taxon>
        <taxon>Clostridia</taxon>
        <taxon>Eubacteriales</taxon>
        <taxon>Clostridiaceae</taxon>
        <taxon>Clostridium</taxon>
    </lineage>
</organism>
<dbReference type="RefSeq" id="WP_047402765.1">
    <property type="nucleotide sequence ID" value="NZ_CP069280.1"/>
</dbReference>
<gene>
    <name evidence="1" type="ORF">JQS73_11020</name>
</gene>
<reference evidence="1 2" key="1">
    <citation type="journal article" date="2014" name="J. Infect. Dis.">
        <title>Molecular characterization of a novel botulinum neurotoxin type H gene.</title>
        <authorList>
            <person name="Dover N."/>
            <person name="Barash J.R."/>
            <person name="Hill K.K."/>
            <person name="Xie G."/>
            <person name="Arnon S.S."/>
        </authorList>
    </citation>
    <scope>NUCLEOTIDE SEQUENCE [LARGE SCALE GENOMIC DNA]</scope>
    <source>
        <strain evidence="1 2">IBCA10-7060</strain>
    </source>
</reference>
<proteinExistence type="predicted"/>
<name>A0ABD7CF91_CLOBO</name>
<accession>A0ABD7CF91</accession>
<evidence type="ECO:0000313" key="1">
    <source>
        <dbReference type="EMBL" id="QRI51987.1"/>
    </source>
</evidence>
<protein>
    <submittedName>
        <fullName evidence="1">Uncharacterized protein</fullName>
    </submittedName>
</protein>
<dbReference type="EMBL" id="CP069280">
    <property type="protein sequence ID" value="QRI51987.1"/>
    <property type="molecule type" value="Genomic_DNA"/>
</dbReference>
<evidence type="ECO:0000313" key="2">
    <source>
        <dbReference type="Proteomes" id="UP000663464"/>
    </source>
</evidence>
<dbReference type="AlphaFoldDB" id="A0ABD7CF91"/>
<sequence length="96" mass="11373">MKWCIGVGIYKMKSGNYFILDIPAEMKNVGYEEECYEEDSNLLEENQIRKLDNEEYGYYSLVLKSVNDSLSYNEVLEKAKQGKWHLFSIKDFVKRI</sequence>
<dbReference type="Proteomes" id="UP000663464">
    <property type="component" value="Chromosome"/>
</dbReference>